<evidence type="ECO:0000313" key="7">
    <source>
        <dbReference type="Proteomes" id="UP000029120"/>
    </source>
</evidence>
<dbReference type="FunFam" id="1.25.40.10:FF:000385">
    <property type="entry name" value="Pentatricopeptide repeat-containing protein mitochondrial"/>
    <property type="match status" value="1"/>
</dbReference>
<dbReference type="Gramene" id="KFK30785">
    <property type="protein sequence ID" value="KFK30785"/>
    <property type="gene ID" value="AALP_AA6G025600"/>
</dbReference>
<dbReference type="NCBIfam" id="TIGR00756">
    <property type="entry name" value="PPR"/>
    <property type="match status" value="1"/>
</dbReference>
<dbReference type="OrthoDB" id="1717827at2759"/>
<comment type="subcellular location">
    <subcellularLocation>
        <location evidence="1">Mitochondrion</location>
    </subcellularLocation>
</comment>
<keyword evidence="7" id="KW-1185">Reference proteome</keyword>
<dbReference type="Gene3D" id="1.25.40.10">
    <property type="entry name" value="Tetratricopeptide repeat domain"/>
    <property type="match status" value="2"/>
</dbReference>
<dbReference type="GO" id="GO:0005739">
    <property type="term" value="C:mitochondrion"/>
    <property type="evidence" value="ECO:0007669"/>
    <property type="project" value="UniProtKB-SubCell"/>
</dbReference>
<dbReference type="EMBL" id="CM002874">
    <property type="protein sequence ID" value="KFK30785.1"/>
    <property type="molecule type" value="Genomic_DNA"/>
</dbReference>
<gene>
    <name evidence="6" type="ordered locus">AALP_Aa6g025600</name>
</gene>
<protein>
    <recommendedName>
        <fullName evidence="8">Pentacotripeptide-repeat region of PRORP domain-containing protein</fullName>
    </recommendedName>
</protein>
<proteinExistence type="inferred from homology"/>
<dbReference type="OMA" id="PMSAFTY"/>
<keyword evidence="5" id="KW-0496">Mitochondrion</keyword>
<dbReference type="Pfam" id="PF01535">
    <property type="entry name" value="PPR"/>
    <property type="match status" value="4"/>
</dbReference>
<comment type="similarity">
    <text evidence="2">Belongs to the PPR family. P subfamily.</text>
</comment>
<evidence type="ECO:0000256" key="5">
    <source>
        <dbReference type="ARBA" id="ARBA00023128"/>
    </source>
</evidence>
<dbReference type="Proteomes" id="UP000029120">
    <property type="component" value="Chromosome 6"/>
</dbReference>
<evidence type="ECO:0000256" key="4">
    <source>
        <dbReference type="ARBA" id="ARBA00022946"/>
    </source>
</evidence>
<reference evidence="7" key="1">
    <citation type="journal article" date="2015" name="Nat. Plants">
        <title>Genome expansion of Arabis alpina linked with retrotransposition and reduced symmetric DNA methylation.</title>
        <authorList>
            <person name="Willing E.M."/>
            <person name="Rawat V."/>
            <person name="Mandakova T."/>
            <person name="Maumus F."/>
            <person name="James G.V."/>
            <person name="Nordstroem K.J."/>
            <person name="Becker C."/>
            <person name="Warthmann N."/>
            <person name="Chica C."/>
            <person name="Szarzynska B."/>
            <person name="Zytnicki M."/>
            <person name="Albani M.C."/>
            <person name="Kiefer C."/>
            <person name="Bergonzi S."/>
            <person name="Castaings L."/>
            <person name="Mateos J.L."/>
            <person name="Berns M.C."/>
            <person name="Bujdoso N."/>
            <person name="Piofczyk T."/>
            <person name="de Lorenzo L."/>
            <person name="Barrero-Sicilia C."/>
            <person name="Mateos I."/>
            <person name="Piednoel M."/>
            <person name="Hagmann J."/>
            <person name="Chen-Min-Tao R."/>
            <person name="Iglesias-Fernandez R."/>
            <person name="Schuster S.C."/>
            <person name="Alonso-Blanco C."/>
            <person name="Roudier F."/>
            <person name="Carbonero P."/>
            <person name="Paz-Ares J."/>
            <person name="Davis S.J."/>
            <person name="Pecinka A."/>
            <person name="Quesneville H."/>
            <person name="Colot V."/>
            <person name="Lysak M.A."/>
            <person name="Weigel D."/>
            <person name="Coupland G."/>
            <person name="Schneeberger K."/>
        </authorList>
    </citation>
    <scope>NUCLEOTIDE SEQUENCE [LARGE SCALE GENOMIC DNA]</scope>
    <source>
        <strain evidence="7">cv. Pajares</strain>
    </source>
</reference>
<evidence type="ECO:0008006" key="8">
    <source>
        <dbReference type="Google" id="ProtNLM"/>
    </source>
</evidence>
<organism evidence="6 7">
    <name type="scientific">Arabis alpina</name>
    <name type="common">Alpine rock-cress</name>
    <dbReference type="NCBI Taxonomy" id="50452"/>
    <lineage>
        <taxon>Eukaryota</taxon>
        <taxon>Viridiplantae</taxon>
        <taxon>Streptophyta</taxon>
        <taxon>Embryophyta</taxon>
        <taxon>Tracheophyta</taxon>
        <taxon>Spermatophyta</taxon>
        <taxon>Magnoliopsida</taxon>
        <taxon>eudicotyledons</taxon>
        <taxon>Gunneridae</taxon>
        <taxon>Pentapetalae</taxon>
        <taxon>rosids</taxon>
        <taxon>malvids</taxon>
        <taxon>Brassicales</taxon>
        <taxon>Brassicaceae</taxon>
        <taxon>Arabideae</taxon>
        <taxon>Arabis</taxon>
    </lineage>
</organism>
<dbReference type="SUPFAM" id="SSF48452">
    <property type="entry name" value="TPR-like"/>
    <property type="match status" value="1"/>
</dbReference>
<dbReference type="InterPro" id="IPR002885">
    <property type="entry name" value="PPR_rpt"/>
</dbReference>
<evidence type="ECO:0000256" key="3">
    <source>
        <dbReference type="ARBA" id="ARBA00022737"/>
    </source>
</evidence>
<evidence type="ECO:0000256" key="1">
    <source>
        <dbReference type="ARBA" id="ARBA00004173"/>
    </source>
</evidence>
<dbReference type="AlphaFoldDB" id="A0A087GLN3"/>
<dbReference type="PANTHER" id="PTHR45717:SF23">
    <property type="entry name" value="PENTACOTRIPEPTIDE-REPEAT REGION OF PRORP DOMAIN-CONTAINING PROTEIN"/>
    <property type="match status" value="1"/>
</dbReference>
<dbReference type="InterPro" id="IPR011990">
    <property type="entry name" value="TPR-like_helical_dom_sf"/>
</dbReference>
<keyword evidence="4" id="KW-0809">Transit peptide</keyword>
<evidence type="ECO:0000256" key="2">
    <source>
        <dbReference type="ARBA" id="ARBA00007626"/>
    </source>
</evidence>
<name>A0A087GLN3_ARAAL</name>
<keyword evidence="3" id="KW-0677">Repeat</keyword>
<dbReference type="eggNOG" id="KOG4197">
    <property type="taxonomic scope" value="Eukaryota"/>
</dbReference>
<accession>A0A087GLN3</accession>
<dbReference type="FunFam" id="1.25.40.10:FF:000618">
    <property type="entry name" value="Pentatricopeptide repeat-containing protein mitochondrial"/>
    <property type="match status" value="1"/>
</dbReference>
<sequence length="507" mass="57917">MMYSVSRFARRFCATLASSSTETAKIHGGEASVSVTIPKTAKKHRSVYNKLTKLGPTRGKIDETLNQFIIEGNHAYKPDLIRYVKDLRAYRQPQRALEVFEWMERKEIEFSASDHAIRLDLIAKTKGLEAAESYFNKLDPSTKTISTYGALLNCYCVEREEGKAKAHFDEMSDLNLVTSSLPFNNLMAMYLRLGQPEKVVALVVAMKERSIPLCGVTYSMWIQSYGSLNDLDGVEKVLEEKKADGEGCFSWDTFANLAAIYGKAGLYSKAEEALKSLEEMMNPHKRDSFHFLISLYAGISNASEVYRVWDLLKKRHPKVNNTSCFTMLQALSKLNDIDGIKKIFTEWETTCWTYDMRLANVMISSYLKQNKYEEAEAVFNNAMKKCKGQFSKARQLLMIHLLKTDQADLALKHFEAGVTDQDKNWTWSSELIRSFFLHFEQSKDVNGAEEFIKTLTKWNPQDSETFTLLIKTYIAAEKASPGMRKRLEEQGIEINEEMERLLSNISS</sequence>
<dbReference type="GO" id="GO:0003729">
    <property type="term" value="F:mRNA binding"/>
    <property type="evidence" value="ECO:0007669"/>
    <property type="project" value="EnsemblPlants"/>
</dbReference>
<dbReference type="PANTHER" id="PTHR45717">
    <property type="entry name" value="OS12G0527900 PROTEIN"/>
    <property type="match status" value="1"/>
</dbReference>
<evidence type="ECO:0000313" key="6">
    <source>
        <dbReference type="EMBL" id="KFK30785.1"/>
    </source>
</evidence>